<evidence type="ECO:0000259" key="2">
    <source>
        <dbReference type="Pfam" id="PF24924"/>
    </source>
</evidence>
<keyword evidence="1" id="KW-0812">Transmembrane</keyword>
<sequence>MFHIPRLPDSSYLGKYECLLGLPLTETPPYFYKGHYPSWSSIARLVKVLELEMIRRKLNQNGVEGLPQKYLEDRVRHFLDKDDWSTFLDVLGVIVYGIILFPDKKGKNMACCKNLLYLWLTAHMFHSMSSWHVLWKISMVPREVYD</sequence>
<comment type="caution">
    <text evidence="3">The sequence shown here is derived from an EMBL/GenBank/DDBJ whole genome shotgun (WGS) entry which is preliminary data.</text>
</comment>
<evidence type="ECO:0000313" key="3">
    <source>
        <dbReference type="EMBL" id="RDX79164.1"/>
    </source>
</evidence>
<dbReference type="AlphaFoldDB" id="A0A371FLK2"/>
<evidence type="ECO:0000313" key="4">
    <source>
        <dbReference type="Proteomes" id="UP000257109"/>
    </source>
</evidence>
<reference evidence="3" key="1">
    <citation type="submission" date="2018-05" db="EMBL/GenBank/DDBJ databases">
        <title>Draft genome of Mucuna pruriens seed.</title>
        <authorList>
            <person name="Nnadi N.E."/>
            <person name="Vos R."/>
            <person name="Hasami M.H."/>
            <person name="Devisetty U.K."/>
            <person name="Aguiy J.C."/>
        </authorList>
    </citation>
    <scope>NUCLEOTIDE SEQUENCE [LARGE SCALE GENOMIC DNA]</scope>
    <source>
        <strain evidence="3">JCA_2017</strain>
    </source>
</reference>
<dbReference type="InterPro" id="IPR056647">
    <property type="entry name" value="DUF7745"/>
</dbReference>
<organism evidence="3 4">
    <name type="scientific">Mucuna pruriens</name>
    <name type="common">Velvet bean</name>
    <name type="synonym">Dolichos pruriens</name>
    <dbReference type="NCBI Taxonomy" id="157652"/>
    <lineage>
        <taxon>Eukaryota</taxon>
        <taxon>Viridiplantae</taxon>
        <taxon>Streptophyta</taxon>
        <taxon>Embryophyta</taxon>
        <taxon>Tracheophyta</taxon>
        <taxon>Spermatophyta</taxon>
        <taxon>Magnoliopsida</taxon>
        <taxon>eudicotyledons</taxon>
        <taxon>Gunneridae</taxon>
        <taxon>Pentapetalae</taxon>
        <taxon>rosids</taxon>
        <taxon>fabids</taxon>
        <taxon>Fabales</taxon>
        <taxon>Fabaceae</taxon>
        <taxon>Papilionoideae</taxon>
        <taxon>50 kb inversion clade</taxon>
        <taxon>NPAAA clade</taxon>
        <taxon>indigoferoid/millettioid clade</taxon>
        <taxon>Phaseoleae</taxon>
        <taxon>Mucuna</taxon>
    </lineage>
</organism>
<feature type="non-terminal residue" evidence="3">
    <location>
        <position position="1"/>
    </location>
</feature>
<dbReference type="EMBL" id="QJKJ01008616">
    <property type="protein sequence ID" value="RDX79164.1"/>
    <property type="molecule type" value="Genomic_DNA"/>
</dbReference>
<proteinExistence type="predicted"/>
<keyword evidence="1" id="KW-1133">Transmembrane helix</keyword>
<keyword evidence="1" id="KW-0472">Membrane</keyword>
<keyword evidence="4" id="KW-1185">Reference proteome</keyword>
<accession>A0A371FLK2</accession>
<dbReference type="PANTHER" id="PTHR48154">
    <property type="entry name" value="PROTEIN, PUTATIVE-RELATED"/>
    <property type="match status" value="1"/>
</dbReference>
<name>A0A371FLK2_MUCPR</name>
<evidence type="ECO:0000256" key="1">
    <source>
        <dbReference type="SAM" id="Phobius"/>
    </source>
</evidence>
<feature type="transmembrane region" description="Helical" evidence="1">
    <location>
        <begin position="84"/>
        <end position="102"/>
    </location>
</feature>
<gene>
    <name evidence="3" type="ORF">CR513_40439</name>
</gene>
<dbReference type="Proteomes" id="UP000257109">
    <property type="component" value="Unassembled WGS sequence"/>
</dbReference>
<feature type="domain" description="DUF7745" evidence="2">
    <location>
        <begin position="13"/>
        <end position="105"/>
    </location>
</feature>
<dbReference type="PANTHER" id="PTHR48154:SF1">
    <property type="entry name" value="PROTEIN, PUTATIVE-RELATED"/>
    <property type="match status" value="1"/>
</dbReference>
<dbReference type="Pfam" id="PF24924">
    <property type="entry name" value="DUF7745"/>
    <property type="match status" value="1"/>
</dbReference>
<dbReference type="OrthoDB" id="976209at2759"/>
<feature type="transmembrane region" description="Helical" evidence="1">
    <location>
        <begin position="114"/>
        <end position="134"/>
    </location>
</feature>
<protein>
    <recommendedName>
        <fullName evidence="2">DUF7745 domain-containing protein</fullName>
    </recommendedName>
</protein>